<feature type="domain" description="Phosphate acetyl/butaryl transferase" evidence="5">
    <location>
        <begin position="3"/>
        <end position="323"/>
    </location>
</feature>
<sequence length="330" mass="35241">MTLIEELTEKAKQSPKRVALPECEAEKTLLAAREVLEKGIGTPVLVNDPAVIEETAKKAGVSLEGMEIVDITDEAKKQEVIQKYLEEPRMLSEKACNRRMKKPIYYAMILEAAGYVDCTFCGHTNTTGDVLMCAMDCIGMQEGVDVPSILAIVETPGFEGPEGNRIVFADCGLNPEPGAEELASIAIASADNTKALMGWEPRTAFLSFSTCGSGTAGSVDKILEALKIAKERRPDLKIDGEFQLDTAIDPEVAAKKLDRPSDVAGKANVLIFPELNAANIAVKLVQRFAHGSAYGHTLSGFAKPVADSSRGATVEEIVGDIAMLVLAAGN</sequence>
<dbReference type="PIRSF" id="PIRSF000428">
    <property type="entry name" value="P_Ac_trans"/>
    <property type="match status" value="1"/>
</dbReference>
<dbReference type="InterPro" id="IPR002505">
    <property type="entry name" value="PTA_PTB"/>
</dbReference>
<dbReference type="PANTHER" id="PTHR43356:SF3">
    <property type="entry name" value="PHOSPHATE ACETYLTRANSFERASE"/>
    <property type="match status" value="1"/>
</dbReference>
<name>A0A0M6X047_9FIRM</name>
<dbReference type="Proteomes" id="UP000049828">
    <property type="component" value="Unassembled WGS sequence"/>
</dbReference>
<evidence type="ECO:0000259" key="5">
    <source>
        <dbReference type="Pfam" id="PF01515"/>
    </source>
</evidence>
<dbReference type="PANTHER" id="PTHR43356">
    <property type="entry name" value="PHOSPHATE ACETYLTRANSFERASE"/>
    <property type="match status" value="1"/>
</dbReference>
<dbReference type="GO" id="GO:0008959">
    <property type="term" value="F:phosphate acetyltransferase activity"/>
    <property type="evidence" value="ECO:0007669"/>
    <property type="project" value="UniProtKB-EC"/>
</dbReference>
<comment type="similarity">
    <text evidence="2">Belongs to the phosphate acetyltransferase and butyryltransferase family.</text>
</comment>
<dbReference type="RefSeq" id="WP_055040381.1">
    <property type="nucleotide sequence ID" value="NZ_CVRS01000107.1"/>
</dbReference>
<evidence type="ECO:0000313" key="7">
    <source>
        <dbReference type="Proteomes" id="UP000049828"/>
    </source>
</evidence>
<dbReference type="InterPro" id="IPR042112">
    <property type="entry name" value="P_AcTrfase_dom2"/>
</dbReference>
<evidence type="ECO:0000256" key="4">
    <source>
        <dbReference type="ARBA" id="ARBA00023315"/>
    </source>
</evidence>
<evidence type="ECO:0000256" key="3">
    <source>
        <dbReference type="ARBA" id="ARBA00022679"/>
    </source>
</evidence>
<dbReference type="InterPro" id="IPR050500">
    <property type="entry name" value="Phos_Acetyltrans/Butyryltrans"/>
</dbReference>
<dbReference type="InterPro" id="IPR012147">
    <property type="entry name" value="P_Ac_Bu_trans"/>
</dbReference>
<protein>
    <submittedName>
        <fullName evidence="6">Phosphotransacetylase</fullName>
        <ecNumber evidence="6">2.3.1.8</ecNumber>
    </submittedName>
</protein>
<dbReference type="EMBL" id="CVRS01000107">
    <property type="protein sequence ID" value="CRL42779.1"/>
    <property type="molecule type" value="Genomic_DNA"/>
</dbReference>
<reference evidence="7" key="1">
    <citation type="submission" date="2015-05" db="EMBL/GenBank/DDBJ databases">
        <authorList>
            <consortium name="Pathogen Informatics"/>
        </authorList>
    </citation>
    <scope>NUCLEOTIDE SEQUENCE [LARGE SCALE GENOMIC DNA]</scope>
    <source>
        <strain evidence="7">L1-83</strain>
    </source>
</reference>
<dbReference type="SUPFAM" id="SSF53659">
    <property type="entry name" value="Isocitrate/Isopropylmalate dehydrogenase-like"/>
    <property type="match status" value="1"/>
</dbReference>
<dbReference type="Gene3D" id="3.40.50.10950">
    <property type="match status" value="1"/>
</dbReference>
<accession>A0A0M6X047</accession>
<evidence type="ECO:0000256" key="1">
    <source>
        <dbReference type="ARBA" id="ARBA00000705"/>
    </source>
</evidence>
<dbReference type="AlphaFoldDB" id="A0A0M6X047"/>
<evidence type="ECO:0000313" key="6">
    <source>
        <dbReference type="EMBL" id="CRL42779.1"/>
    </source>
</evidence>
<comment type="catalytic activity">
    <reaction evidence="1">
        <text>acetyl-CoA + phosphate = acetyl phosphate + CoA</text>
        <dbReference type="Rhea" id="RHEA:19521"/>
        <dbReference type="ChEBI" id="CHEBI:22191"/>
        <dbReference type="ChEBI" id="CHEBI:43474"/>
        <dbReference type="ChEBI" id="CHEBI:57287"/>
        <dbReference type="ChEBI" id="CHEBI:57288"/>
        <dbReference type="EC" id="2.3.1.8"/>
    </reaction>
</comment>
<dbReference type="EC" id="2.3.1.8" evidence="6"/>
<keyword evidence="3 6" id="KW-0808">Transferase</keyword>
<keyword evidence="7" id="KW-1185">Reference proteome</keyword>
<dbReference type="Gene3D" id="3.40.50.10750">
    <property type="entry name" value="Isocitrate/Isopropylmalate dehydrogenase-like"/>
    <property type="match status" value="1"/>
</dbReference>
<evidence type="ECO:0000256" key="2">
    <source>
        <dbReference type="ARBA" id="ARBA00005656"/>
    </source>
</evidence>
<gene>
    <name evidence="6" type="ORF">RIL183_32521</name>
</gene>
<dbReference type="Pfam" id="PF01515">
    <property type="entry name" value="PTA_PTB"/>
    <property type="match status" value="1"/>
</dbReference>
<dbReference type="InterPro" id="IPR042113">
    <property type="entry name" value="P_AcTrfase_dom1"/>
</dbReference>
<organism evidence="6 7">
    <name type="scientific">Roseburia inulinivorans</name>
    <dbReference type="NCBI Taxonomy" id="360807"/>
    <lineage>
        <taxon>Bacteria</taxon>
        <taxon>Bacillati</taxon>
        <taxon>Bacillota</taxon>
        <taxon>Clostridia</taxon>
        <taxon>Lachnospirales</taxon>
        <taxon>Lachnospiraceae</taxon>
        <taxon>Roseburia</taxon>
    </lineage>
</organism>
<proteinExistence type="inferred from homology"/>
<keyword evidence="4 6" id="KW-0012">Acyltransferase</keyword>
<dbReference type="OrthoDB" id="9805787at2"/>